<dbReference type="CDD" id="cd11654">
    <property type="entry name" value="TRF2_RBM"/>
    <property type="match status" value="1"/>
</dbReference>
<dbReference type="PROSITE" id="PS51294">
    <property type="entry name" value="HTH_MYB"/>
    <property type="match status" value="1"/>
</dbReference>
<dbReference type="GeneID" id="103563770"/>
<evidence type="ECO:0000256" key="7">
    <source>
        <dbReference type="SAM" id="MobiDB-lite"/>
    </source>
</evidence>
<dbReference type="SUPFAM" id="SSF46689">
    <property type="entry name" value="Homeodomain-like"/>
    <property type="match status" value="1"/>
</dbReference>
<gene>
    <name evidence="11" type="primary">TERF2</name>
</gene>
<dbReference type="Proteomes" id="UP001652662">
    <property type="component" value="Chromosome 3"/>
</dbReference>
<evidence type="ECO:0000259" key="8">
    <source>
        <dbReference type="PROSITE" id="PS50090"/>
    </source>
</evidence>
<keyword evidence="10" id="KW-1185">Reference proteome</keyword>
<evidence type="ECO:0000256" key="2">
    <source>
        <dbReference type="ARBA" id="ARBA00022454"/>
    </source>
</evidence>
<dbReference type="PROSITE" id="PS50090">
    <property type="entry name" value="MYB_LIKE"/>
    <property type="match status" value="1"/>
</dbReference>
<dbReference type="InterPro" id="IPR030657">
    <property type="entry name" value="TERF2"/>
</dbReference>
<dbReference type="RefSeq" id="XP_070469876.1">
    <property type="nucleotide sequence ID" value="XM_070613775.1"/>
</dbReference>
<protein>
    <submittedName>
        <fullName evidence="11">Telomeric repeat-binding factor 2 isoform X4</fullName>
    </submittedName>
</protein>
<evidence type="ECO:0000256" key="1">
    <source>
        <dbReference type="ARBA" id="ARBA00004574"/>
    </source>
</evidence>
<sequence length="463" mass="50570">MAAGAGTASPASGPGVVRDPGASQSRKRPGREGGEGARRSDAMAGGGGSSDGSRRAAGRRASRSGGRARRGRQEPGLGGAAERGAGEARLEEAVNRWVLKFYFHEALRAFRGSRYGDFRQIRDIMQALLVRPLGKEHTVSRLLRVMQCLSRIEEGENLDCSFDMEAELTPLESAINVLEMIKTEFTLTEAVVESSRKLVKEAMAKKALKSESAASTTVKEDKQPAPEPVEKPHREPARQLRNTPTTIGIMTLKAAFKTLSSAQDSEAAFSKLDQKDLVLPNQVSPPSPALKNKRPRKDENESSASAEGEGGSELQPKNKRMTISRLVLEEDSQSTEPSAGLDSSQELDPASPSKPTVLNQSLPGEKNPKVPKGKWNSSNGVEEKDTWVEEEELFPVQAPDEESATSITKKQKWTVEESEWVKAGVQKYGEGNWAAISKNYPFVNRTAVMIKDRWRTMKRLGMN</sequence>
<dbReference type="PANTHER" id="PTHR46833:SF1">
    <property type="entry name" value="TELOMERIC REPEAT-BINDING FACTOR 2"/>
    <property type="match status" value="1"/>
</dbReference>
<dbReference type="SMART" id="SM00717">
    <property type="entry name" value="SANT"/>
    <property type="match status" value="1"/>
</dbReference>
<dbReference type="InterPro" id="IPR031902">
    <property type="entry name" value="TERF2_RBM"/>
</dbReference>
<dbReference type="InterPro" id="IPR017930">
    <property type="entry name" value="Myb_dom"/>
</dbReference>
<keyword evidence="6" id="KW-0131">Cell cycle</keyword>
<feature type="compositionally biased region" description="Polar residues" evidence="7">
    <location>
        <begin position="334"/>
        <end position="346"/>
    </location>
</feature>
<feature type="compositionally biased region" description="Basic and acidic residues" evidence="7">
    <location>
        <begin position="30"/>
        <end position="41"/>
    </location>
</feature>
<dbReference type="InterPro" id="IPR036507">
    <property type="entry name" value="Telomere_rpt-bd_fac_dimer_sf"/>
</dbReference>
<keyword evidence="3" id="KW-0779">Telomere</keyword>
<dbReference type="InterPro" id="IPR009057">
    <property type="entry name" value="Homeodomain-like_sf"/>
</dbReference>
<organism evidence="10 11">
    <name type="scientific">Equus przewalskii</name>
    <name type="common">Przewalski's horse</name>
    <name type="synonym">Equus caballus przewalskii</name>
    <dbReference type="NCBI Taxonomy" id="9798"/>
    <lineage>
        <taxon>Eukaryota</taxon>
        <taxon>Metazoa</taxon>
        <taxon>Chordata</taxon>
        <taxon>Craniata</taxon>
        <taxon>Vertebrata</taxon>
        <taxon>Euteleostomi</taxon>
        <taxon>Mammalia</taxon>
        <taxon>Eutheria</taxon>
        <taxon>Laurasiatheria</taxon>
        <taxon>Perissodactyla</taxon>
        <taxon>Equidae</taxon>
        <taxon>Equus</taxon>
    </lineage>
</organism>
<feature type="region of interest" description="Disordered" evidence="7">
    <location>
        <begin position="209"/>
        <end position="246"/>
    </location>
</feature>
<keyword evidence="4" id="KW-0238">DNA-binding</keyword>
<accession>A0ABM4NY52</accession>
<keyword evidence="5" id="KW-0539">Nucleus</keyword>
<evidence type="ECO:0000313" key="11">
    <source>
        <dbReference type="RefSeq" id="XP_070469876.1"/>
    </source>
</evidence>
<name>A0ABM4NY52_EQUPR</name>
<feature type="domain" description="Myb-like" evidence="8">
    <location>
        <begin position="405"/>
        <end position="458"/>
    </location>
</feature>
<feature type="compositionally biased region" description="Low complexity" evidence="7">
    <location>
        <begin position="1"/>
        <end position="15"/>
    </location>
</feature>
<dbReference type="CDD" id="cd11660">
    <property type="entry name" value="SANT_TRF"/>
    <property type="match status" value="1"/>
</dbReference>
<dbReference type="Pfam" id="PF08558">
    <property type="entry name" value="TRF"/>
    <property type="match status" value="1"/>
</dbReference>
<dbReference type="SUPFAM" id="SSF63600">
    <property type="entry name" value="Telomeric repeat binding factor (TRF) dimerisation domain"/>
    <property type="match status" value="1"/>
</dbReference>
<feature type="domain" description="HTH myb-type" evidence="9">
    <location>
        <begin position="405"/>
        <end position="462"/>
    </location>
</feature>
<dbReference type="Pfam" id="PF16772">
    <property type="entry name" value="TERF2_RBM"/>
    <property type="match status" value="1"/>
</dbReference>
<proteinExistence type="predicted"/>
<evidence type="ECO:0000256" key="5">
    <source>
        <dbReference type="ARBA" id="ARBA00023242"/>
    </source>
</evidence>
<dbReference type="PANTHER" id="PTHR46833">
    <property type="entry name" value="TELOMERIC REPEAT-BINDING FACTOR 2 TERF2"/>
    <property type="match status" value="1"/>
</dbReference>
<dbReference type="Pfam" id="PF00249">
    <property type="entry name" value="Myb_DNA-binding"/>
    <property type="match status" value="1"/>
</dbReference>
<feature type="region of interest" description="Disordered" evidence="7">
    <location>
        <begin position="277"/>
        <end position="385"/>
    </location>
</feature>
<comment type="subcellular location">
    <subcellularLocation>
        <location evidence="1">Chromosome</location>
        <location evidence="1">Telomere</location>
    </subcellularLocation>
</comment>
<feature type="compositionally biased region" description="Basic and acidic residues" evidence="7">
    <location>
        <begin position="218"/>
        <end position="238"/>
    </location>
</feature>
<feature type="compositionally biased region" description="Basic residues" evidence="7">
    <location>
        <begin position="56"/>
        <end position="70"/>
    </location>
</feature>
<dbReference type="InterPro" id="IPR013867">
    <property type="entry name" value="Telomere_rpt-bd_fac_dimer_dom"/>
</dbReference>
<keyword evidence="2" id="KW-0158">Chromosome</keyword>
<dbReference type="Gene3D" id="1.10.10.60">
    <property type="entry name" value="Homeodomain-like"/>
    <property type="match status" value="1"/>
</dbReference>
<feature type="compositionally biased region" description="Polar residues" evidence="7">
    <location>
        <begin position="353"/>
        <end position="362"/>
    </location>
</feature>
<dbReference type="InterPro" id="IPR001005">
    <property type="entry name" value="SANT/Myb"/>
</dbReference>
<evidence type="ECO:0000259" key="9">
    <source>
        <dbReference type="PROSITE" id="PS51294"/>
    </source>
</evidence>
<evidence type="ECO:0000256" key="6">
    <source>
        <dbReference type="ARBA" id="ARBA00023306"/>
    </source>
</evidence>
<evidence type="ECO:0000256" key="4">
    <source>
        <dbReference type="ARBA" id="ARBA00023125"/>
    </source>
</evidence>
<reference evidence="11" key="1">
    <citation type="submission" date="2025-08" db="UniProtKB">
        <authorList>
            <consortium name="RefSeq"/>
        </authorList>
    </citation>
    <scope>IDENTIFICATION</scope>
    <source>
        <tissue evidence="11">Blood</tissue>
    </source>
</reference>
<evidence type="ECO:0000313" key="10">
    <source>
        <dbReference type="Proteomes" id="UP001652662"/>
    </source>
</evidence>
<evidence type="ECO:0000256" key="3">
    <source>
        <dbReference type="ARBA" id="ARBA00022895"/>
    </source>
</evidence>
<feature type="region of interest" description="Disordered" evidence="7">
    <location>
        <begin position="1"/>
        <end position="85"/>
    </location>
</feature>
<dbReference type="Gene3D" id="1.25.40.210">
    <property type="entry name" value="Telomere repeat-binding factor, dimerisation domain"/>
    <property type="match status" value="1"/>
</dbReference>